<dbReference type="GO" id="GO:0006310">
    <property type="term" value="P:DNA recombination"/>
    <property type="evidence" value="ECO:0007669"/>
    <property type="project" value="UniProtKB-KW"/>
</dbReference>
<dbReference type="PROSITE" id="PS51898">
    <property type="entry name" value="TYR_RECOMBINASE"/>
    <property type="match status" value="1"/>
</dbReference>
<dbReference type="GO" id="GO:0003677">
    <property type="term" value="F:DNA binding"/>
    <property type="evidence" value="ECO:0007669"/>
    <property type="project" value="UniProtKB-KW"/>
</dbReference>
<dbReference type="EMBL" id="MT143975">
    <property type="protein sequence ID" value="QJA44279.1"/>
    <property type="molecule type" value="Genomic_DNA"/>
</dbReference>
<dbReference type="InterPro" id="IPR013762">
    <property type="entry name" value="Integrase-like_cat_sf"/>
</dbReference>
<proteinExistence type="predicted"/>
<dbReference type="AlphaFoldDB" id="A0A6H1Z9Z2"/>
<organism evidence="4">
    <name type="scientific">viral metagenome</name>
    <dbReference type="NCBI Taxonomy" id="1070528"/>
    <lineage>
        <taxon>unclassified sequences</taxon>
        <taxon>metagenomes</taxon>
        <taxon>organismal metagenomes</taxon>
    </lineage>
</organism>
<dbReference type="InterPro" id="IPR011010">
    <property type="entry name" value="DNA_brk_join_enz"/>
</dbReference>
<dbReference type="SUPFAM" id="SSF56349">
    <property type="entry name" value="DNA breaking-rejoining enzymes"/>
    <property type="match status" value="1"/>
</dbReference>
<protein>
    <submittedName>
        <fullName evidence="4">Putative site-specific tyrosine recombinase</fullName>
    </submittedName>
</protein>
<accession>A0A6H1Z9Z2</accession>
<dbReference type="InterPro" id="IPR002104">
    <property type="entry name" value="Integrase_catalytic"/>
</dbReference>
<evidence type="ECO:0000259" key="3">
    <source>
        <dbReference type="PROSITE" id="PS51898"/>
    </source>
</evidence>
<keyword evidence="1" id="KW-0238">DNA-binding</keyword>
<dbReference type="Gene3D" id="1.10.150.130">
    <property type="match status" value="1"/>
</dbReference>
<dbReference type="InterPro" id="IPR050090">
    <property type="entry name" value="Tyrosine_recombinase_XerCD"/>
</dbReference>
<dbReference type="PANTHER" id="PTHR30349">
    <property type="entry name" value="PHAGE INTEGRASE-RELATED"/>
    <property type="match status" value="1"/>
</dbReference>
<keyword evidence="2" id="KW-0233">DNA recombination</keyword>
<gene>
    <name evidence="4" type="ORF">TM448A00093_0009</name>
</gene>
<feature type="domain" description="Tyr recombinase" evidence="3">
    <location>
        <begin position="92"/>
        <end position="279"/>
    </location>
</feature>
<dbReference type="Gene3D" id="1.10.443.10">
    <property type="entry name" value="Intergrase catalytic core"/>
    <property type="match status" value="1"/>
</dbReference>
<evidence type="ECO:0000256" key="1">
    <source>
        <dbReference type="ARBA" id="ARBA00023125"/>
    </source>
</evidence>
<sequence length="281" mass="32154">MELTQTSSTLKPAPLEGTDNRYKVLRAYLDNHGLDGLPGNPYEMKAYRTWLEAQGYAQTTIINHISVLRELYRHVGIETSRILKSPSVPTGFLKDSLGDSEAIQLLDFADKTCRLRDRLIIHLMLNLGLRECEIKRIDVGDFYQQDQRYWLRIWGKKAPGKDQKMEVCNGLLDIMLDYRNQFLKGMPSDHPFILSRKGGRICHGSLSRIVSGIMQAAGVKTADNSHRITPHSLRHTAVTKVLQISGNIRVAQKFARHKDVRTTERYAHDTSEIRPEHYATW</sequence>
<dbReference type="GO" id="GO:0015074">
    <property type="term" value="P:DNA integration"/>
    <property type="evidence" value="ECO:0007669"/>
    <property type="project" value="InterPro"/>
</dbReference>
<dbReference type="Pfam" id="PF00589">
    <property type="entry name" value="Phage_integrase"/>
    <property type="match status" value="1"/>
</dbReference>
<dbReference type="PANTHER" id="PTHR30349:SF41">
    <property type="entry name" value="INTEGRASE_RECOMBINASE PROTEIN MJ0367-RELATED"/>
    <property type="match status" value="1"/>
</dbReference>
<evidence type="ECO:0000256" key="2">
    <source>
        <dbReference type="ARBA" id="ARBA00023172"/>
    </source>
</evidence>
<evidence type="ECO:0000313" key="4">
    <source>
        <dbReference type="EMBL" id="QJA44279.1"/>
    </source>
</evidence>
<reference evidence="4" key="1">
    <citation type="submission" date="2020-03" db="EMBL/GenBank/DDBJ databases">
        <title>The deep terrestrial virosphere.</title>
        <authorList>
            <person name="Holmfeldt K."/>
            <person name="Nilsson E."/>
            <person name="Simone D."/>
            <person name="Lopez-Fernandez M."/>
            <person name="Wu X."/>
            <person name="de Brujin I."/>
            <person name="Lundin D."/>
            <person name="Andersson A."/>
            <person name="Bertilsson S."/>
            <person name="Dopson M."/>
        </authorList>
    </citation>
    <scope>NUCLEOTIDE SEQUENCE</scope>
    <source>
        <strain evidence="4">TM448A00093</strain>
    </source>
</reference>
<name>A0A6H1Z9Z2_9ZZZZ</name>
<dbReference type="InterPro" id="IPR010998">
    <property type="entry name" value="Integrase_recombinase_N"/>
</dbReference>